<dbReference type="Ensembl" id="ENSGALT00010066669.1">
    <property type="protein sequence ID" value="ENSGALP00010040817.1"/>
    <property type="gene ID" value="ENSGALG00010027525.1"/>
</dbReference>
<evidence type="ECO:0000256" key="2">
    <source>
        <dbReference type="ARBA" id="ARBA00011233"/>
    </source>
</evidence>
<dbReference type="Pfam" id="PF03091">
    <property type="entry name" value="CutA1"/>
    <property type="match status" value="1"/>
</dbReference>
<dbReference type="OrthoDB" id="2017693at2759"/>
<organism evidence="3 4">
    <name type="scientific">Gallus gallus</name>
    <name type="common">Chicken</name>
    <dbReference type="NCBI Taxonomy" id="9031"/>
    <lineage>
        <taxon>Eukaryota</taxon>
        <taxon>Metazoa</taxon>
        <taxon>Chordata</taxon>
        <taxon>Craniata</taxon>
        <taxon>Vertebrata</taxon>
        <taxon>Euteleostomi</taxon>
        <taxon>Archelosauria</taxon>
        <taxon>Archosauria</taxon>
        <taxon>Dinosauria</taxon>
        <taxon>Saurischia</taxon>
        <taxon>Theropoda</taxon>
        <taxon>Coelurosauria</taxon>
        <taxon>Aves</taxon>
        <taxon>Neognathae</taxon>
        <taxon>Galloanserae</taxon>
        <taxon>Galliformes</taxon>
        <taxon>Phasianidae</taxon>
        <taxon>Phasianinae</taxon>
        <taxon>Gallus</taxon>
    </lineage>
</organism>
<keyword evidence="4" id="KW-1185">Reference proteome</keyword>
<evidence type="ECO:0000256" key="1">
    <source>
        <dbReference type="ARBA" id="ARBA00010169"/>
    </source>
</evidence>
<dbReference type="GeneTree" id="ENSGT00390000017030"/>
<reference evidence="3" key="1">
    <citation type="submission" date="2020-11" db="EMBL/GenBank/DDBJ databases">
        <title>Gallus gallus (Chicken) genome, bGalGal1, GRCg7b, maternal haplotype autosomes + Z &amp; W.</title>
        <authorList>
            <person name="Warren W."/>
            <person name="Formenti G."/>
            <person name="Fedrigo O."/>
            <person name="Haase B."/>
            <person name="Mountcastle J."/>
            <person name="Balacco J."/>
            <person name="Tracey A."/>
            <person name="Schneider V."/>
            <person name="Okimoto R."/>
            <person name="Cheng H."/>
            <person name="Hawken R."/>
            <person name="Howe K."/>
            <person name="Jarvis E.D."/>
        </authorList>
    </citation>
    <scope>NUCLEOTIDE SEQUENCE [LARGE SCALE GENOMIC DNA]</scope>
    <source>
        <strain evidence="3">Broiler</strain>
    </source>
</reference>
<dbReference type="FunFam" id="3.30.70.120:FF:000011">
    <property type="entry name" value="CutA divalent cation tolerance homolog-like"/>
    <property type="match status" value="1"/>
</dbReference>
<dbReference type="GO" id="GO:0005507">
    <property type="term" value="F:copper ion binding"/>
    <property type="evidence" value="ECO:0000318"/>
    <property type="project" value="GO_Central"/>
</dbReference>
<dbReference type="GO" id="GO:0010038">
    <property type="term" value="P:response to metal ion"/>
    <property type="evidence" value="ECO:0007669"/>
    <property type="project" value="InterPro"/>
</dbReference>
<gene>
    <name evidence="3" type="primary">CUTAL</name>
</gene>
<name>A0A8V1AGU8_CHICK</name>
<dbReference type="InterPro" id="IPR011322">
    <property type="entry name" value="N-reg_PII-like_a/b"/>
</dbReference>
<evidence type="ECO:0008006" key="5">
    <source>
        <dbReference type="Google" id="ProtNLM"/>
    </source>
</evidence>
<evidence type="ECO:0000313" key="4">
    <source>
        <dbReference type="Proteomes" id="UP000000539"/>
    </source>
</evidence>
<accession>A0A8V1AGU8</accession>
<dbReference type="SUPFAM" id="SSF54913">
    <property type="entry name" value="GlnB-like"/>
    <property type="match status" value="1"/>
</dbReference>
<dbReference type="PANTHER" id="PTHR23419">
    <property type="entry name" value="DIVALENT CATION TOLERANCE CUTA-RELATED"/>
    <property type="match status" value="1"/>
</dbReference>
<dbReference type="InterPro" id="IPR015867">
    <property type="entry name" value="N-reg_PII/ATP_PRibTrfase_C"/>
</dbReference>
<comment type="similarity">
    <text evidence="1">Belongs to the CutA family.</text>
</comment>
<reference evidence="3" key="2">
    <citation type="submission" date="2025-08" db="UniProtKB">
        <authorList>
            <consortium name="Ensembl"/>
        </authorList>
    </citation>
    <scope>IDENTIFICATION</scope>
    <source>
        <strain evidence="3">broiler</strain>
    </source>
</reference>
<proteinExistence type="inferred from homology"/>
<evidence type="ECO:0000313" key="3">
    <source>
        <dbReference type="Ensembl" id="ENSGALP00010040817.1"/>
    </source>
</evidence>
<dbReference type="InterPro" id="IPR004323">
    <property type="entry name" value="Ion_tolerance_CutA"/>
</dbReference>
<sequence length="264" mass="30434">MLILNHKCSWGFPRHMHIHLPRRLMIAVLNRSEFALSRECDYILIQRSRYNSVSQPGLWLWEKLVGFAAQQIFSGFMGKNTSSKNDCEEPRAIKEYFLKWTEKRRQLIQSISHFPSGKVFLSVWCQDVKAMTLSLLMYPMLRSLALQLHSAITGSYVSGTHSVVFINCLNEQIAKDIARGIMDKKLAAYVNILPKSSALYFWKGELEESTEILLLVKTRTSKISELSNYVRSIHPFEIPEVISLPIDQGNPLYLKWIGENVPRD</sequence>
<dbReference type="Proteomes" id="UP000000539">
    <property type="component" value="Chromosome 17"/>
</dbReference>
<protein>
    <recommendedName>
        <fullName evidence="5">Protein CutA homolog</fullName>
    </recommendedName>
</protein>
<comment type="subunit">
    <text evidence="2">Homotrimer.</text>
</comment>
<dbReference type="Gene3D" id="3.30.70.120">
    <property type="match status" value="1"/>
</dbReference>
<dbReference type="AlphaFoldDB" id="A0A8V1AGU8"/>
<reference evidence="3" key="3">
    <citation type="submission" date="2025-09" db="UniProtKB">
        <authorList>
            <consortium name="Ensembl"/>
        </authorList>
    </citation>
    <scope>IDENTIFICATION</scope>
    <source>
        <strain evidence="3">broiler</strain>
    </source>
</reference>
<dbReference type="PANTHER" id="PTHR23419:SF2">
    <property type="entry name" value="CUTA DIVALENT CATION TOLERANCE HOMOLOG-LIKE"/>
    <property type="match status" value="1"/>
</dbReference>
<dbReference type="FunCoup" id="A0A8V1AGU8">
    <property type="interactions" value="2073"/>
</dbReference>